<dbReference type="PANTHER" id="PTHR34220:SF7">
    <property type="entry name" value="SENSOR HISTIDINE KINASE YPDA"/>
    <property type="match status" value="1"/>
</dbReference>
<protein>
    <recommendedName>
        <fullName evidence="1">Histidine kinase/HSP90-like ATPase domain-containing protein</fullName>
    </recommendedName>
</protein>
<organism evidence="2 3">
    <name type="scientific">Anaerovibrio slackiae</name>
    <dbReference type="NCBI Taxonomy" id="2652309"/>
    <lineage>
        <taxon>Bacteria</taxon>
        <taxon>Bacillati</taxon>
        <taxon>Bacillota</taxon>
        <taxon>Negativicutes</taxon>
        <taxon>Selenomonadales</taxon>
        <taxon>Selenomonadaceae</taxon>
        <taxon>Anaerovibrio</taxon>
    </lineage>
</organism>
<keyword evidence="3" id="KW-1185">Reference proteome</keyword>
<dbReference type="Proteomes" id="UP000433181">
    <property type="component" value="Unassembled WGS sequence"/>
</dbReference>
<dbReference type="AlphaFoldDB" id="A0A6I2ULR7"/>
<name>A0A6I2ULR7_9FIRM</name>
<accession>A0A6I2ULR7</accession>
<dbReference type="Pfam" id="PF02518">
    <property type="entry name" value="HATPase_c"/>
    <property type="match status" value="1"/>
</dbReference>
<dbReference type="Gene3D" id="3.30.565.10">
    <property type="entry name" value="Histidine kinase-like ATPase, C-terminal domain"/>
    <property type="match status" value="1"/>
</dbReference>
<dbReference type="InterPro" id="IPR003594">
    <property type="entry name" value="HATPase_dom"/>
</dbReference>
<dbReference type="InterPro" id="IPR050640">
    <property type="entry name" value="Bact_2-comp_sensor_kinase"/>
</dbReference>
<comment type="caution">
    <text evidence="2">The sequence shown here is derived from an EMBL/GenBank/DDBJ whole genome shotgun (WGS) entry which is preliminary data.</text>
</comment>
<dbReference type="SMART" id="SM00387">
    <property type="entry name" value="HATPase_c"/>
    <property type="match status" value="1"/>
</dbReference>
<dbReference type="SUPFAM" id="SSF55874">
    <property type="entry name" value="ATPase domain of HSP90 chaperone/DNA topoisomerase II/histidine kinase"/>
    <property type="match status" value="1"/>
</dbReference>
<evidence type="ECO:0000313" key="3">
    <source>
        <dbReference type="Proteomes" id="UP000433181"/>
    </source>
</evidence>
<dbReference type="GO" id="GO:0016020">
    <property type="term" value="C:membrane"/>
    <property type="evidence" value="ECO:0007669"/>
    <property type="project" value="InterPro"/>
</dbReference>
<evidence type="ECO:0000259" key="1">
    <source>
        <dbReference type="SMART" id="SM00387"/>
    </source>
</evidence>
<sequence>MIRLNPAAAVNMVVNLSSILRYGINNLVQEVTLAEEWKYTRAYLEIMQYRFGKRLHCEFALQVNMDRVKIPKLIFQPILENAIKYGEAEDGSINVRLGVYERAGELVISVANDGVPIPPEQLQELQSLLKGRDNPTVHTGIYNVHRRLRLMYGDKYGVEIYSEAPGGTRVELKLPLRT</sequence>
<dbReference type="GO" id="GO:0000155">
    <property type="term" value="F:phosphorelay sensor kinase activity"/>
    <property type="evidence" value="ECO:0007669"/>
    <property type="project" value="InterPro"/>
</dbReference>
<dbReference type="PANTHER" id="PTHR34220">
    <property type="entry name" value="SENSOR HISTIDINE KINASE YPDA"/>
    <property type="match status" value="1"/>
</dbReference>
<dbReference type="Pfam" id="PF06580">
    <property type="entry name" value="His_kinase"/>
    <property type="match status" value="1"/>
</dbReference>
<gene>
    <name evidence="2" type="ORF">FYJ84_14175</name>
</gene>
<reference evidence="2 3" key="1">
    <citation type="submission" date="2019-08" db="EMBL/GenBank/DDBJ databases">
        <title>In-depth cultivation of the pig gut microbiome towards novel bacterial diversity and tailored functional studies.</title>
        <authorList>
            <person name="Wylensek D."/>
            <person name="Hitch T.C.A."/>
            <person name="Clavel T."/>
        </authorList>
    </citation>
    <scope>NUCLEOTIDE SEQUENCE [LARGE SCALE GENOMIC DNA]</scope>
    <source>
        <strain evidence="2 3">WCA-693-APC-5D-A</strain>
    </source>
</reference>
<dbReference type="InterPro" id="IPR036890">
    <property type="entry name" value="HATPase_C_sf"/>
</dbReference>
<evidence type="ECO:0000313" key="2">
    <source>
        <dbReference type="EMBL" id="MSU10091.1"/>
    </source>
</evidence>
<feature type="domain" description="Histidine kinase/HSP90-like ATPase" evidence="1">
    <location>
        <begin position="66"/>
        <end position="178"/>
    </location>
</feature>
<proteinExistence type="predicted"/>
<dbReference type="InterPro" id="IPR010559">
    <property type="entry name" value="Sig_transdc_His_kin_internal"/>
</dbReference>
<dbReference type="EMBL" id="VUNR01000060">
    <property type="protein sequence ID" value="MSU10091.1"/>
    <property type="molecule type" value="Genomic_DNA"/>
</dbReference>